<dbReference type="Proteomes" id="UP000462363">
    <property type="component" value="Unassembled WGS sequence"/>
</dbReference>
<evidence type="ECO:0000313" key="4">
    <source>
        <dbReference type="Proteomes" id="UP000462363"/>
    </source>
</evidence>
<evidence type="ECO:0000259" key="1">
    <source>
        <dbReference type="Pfam" id="PF02492"/>
    </source>
</evidence>
<sequence length="313" mass="36324">MVTPVFVCTGFLDSGKTTLVKETLMEQDWIEPGLTLLILCEEGEEEYSKEYLDSKEMAQLKVEAFEQLNSVFFKNCEKNYHPTQVVIEYNGMWKLEDLLSIKYPRNWELQGVYSTVDGTTLDMYLANMRNMLMEQLAESELIVVNRCPDGVDRSGFRRALKVQNPMAQLIFEGMDGKIIQPSAEDLPYYVKGDKIVVEDGDFGIWYVDAYDHPDLYLHKEIEFTAQAFRPRGMDEKMFVPVRKIMTCCAADIRFYGYPCKSNEKIEFKKNEWIRLRARFEWEAAVSFGNEQPVLHLIGMEPAQKPQEEVVYLG</sequence>
<dbReference type="InterPro" id="IPR027417">
    <property type="entry name" value="P-loop_NTPase"/>
</dbReference>
<accession>A0A844F4J8</accession>
<dbReference type="PANTHER" id="PTHR40047:SF1">
    <property type="entry name" value="UPF0703 PROTEIN YCGQ"/>
    <property type="match status" value="1"/>
</dbReference>
<dbReference type="Pfam" id="PF21537">
    <property type="entry name" value="DUF1980_C"/>
    <property type="match status" value="1"/>
</dbReference>
<dbReference type="EMBL" id="VUMB01000010">
    <property type="protein sequence ID" value="MSS39923.1"/>
    <property type="molecule type" value="Genomic_DNA"/>
</dbReference>
<comment type="caution">
    <text evidence="3">The sequence shown here is derived from an EMBL/GenBank/DDBJ whole genome shotgun (WGS) entry which is preliminary data.</text>
</comment>
<protein>
    <recommendedName>
        <fullName evidence="5">CobW/HypB/UreG nucleotide-binding domain-containing protein</fullName>
    </recommendedName>
</protein>
<dbReference type="PANTHER" id="PTHR40047">
    <property type="entry name" value="UPF0703 PROTEIN YCGQ"/>
    <property type="match status" value="1"/>
</dbReference>
<evidence type="ECO:0000259" key="2">
    <source>
        <dbReference type="Pfam" id="PF21537"/>
    </source>
</evidence>
<dbReference type="Gene3D" id="3.40.50.300">
    <property type="entry name" value="P-loop containing nucleotide triphosphate hydrolases"/>
    <property type="match status" value="1"/>
</dbReference>
<dbReference type="AlphaFoldDB" id="A0A844F4J8"/>
<dbReference type="InterPro" id="IPR052955">
    <property type="entry name" value="UPF0703_membrane_permease"/>
</dbReference>
<evidence type="ECO:0000313" key="3">
    <source>
        <dbReference type="EMBL" id="MSS39923.1"/>
    </source>
</evidence>
<feature type="domain" description="DUF1980" evidence="2">
    <location>
        <begin position="186"/>
        <end position="311"/>
    </location>
</feature>
<dbReference type="InterPro" id="IPR003495">
    <property type="entry name" value="CobW/HypB/UreG_nucleotide-bd"/>
</dbReference>
<dbReference type="Pfam" id="PF02492">
    <property type="entry name" value="cobW"/>
    <property type="match status" value="1"/>
</dbReference>
<proteinExistence type="predicted"/>
<gene>
    <name evidence="3" type="ORF">FYJ37_06055</name>
</gene>
<name>A0A844F4J8_CLOSV</name>
<organism evidence="3 4">
    <name type="scientific">Clostridium scindens (strain JCM 10418 / VPI 12708)</name>
    <dbReference type="NCBI Taxonomy" id="29347"/>
    <lineage>
        <taxon>Bacteria</taxon>
        <taxon>Bacillati</taxon>
        <taxon>Bacillota</taxon>
        <taxon>Clostridia</taxon>
        <taxon>Lachnospirales</taxon>
        <taxon>Lachnospiraceae</taxon>
    </lineage>
</organism>
<evidence type="ECO:0008006" key="5">
    <source>
        <dbReference type="Google" id="ProtNLM"/>
    </source>
</evidence>
<feature type="domain" description="CobW/HypB/UreG nucleotide-binding" evidence="1">
    <location>
        <begin position="4"/>
        <end position="147"/>
    </location>
</feature>
<reference evidence="3 4" key="1">
    <citation type="submission" date="2019-08" db="EMBL/GenBank/DDBJ databases">
        <title>In-depth cultivation of the pig gut microbiome towards novel bacterial diversity and tailored functional studies.</title>
        <authorList>
            <person name="Wylensek D."/>
            <person name="Hitch T.C.A."/>
            <person name="Clavel T."/>
        </authorList>
    </citation>
    <scope>NUCLEOTIDE SEQUENCE [LARGE SCALE GENOMIC DNA]</scope>
    <source>
        <strain evidence="3 4">BL-389-WT-3D</strain>
    </source>
</reference>
<dbReference type="RefSeq" id="WP_154323005.1">
    <property type="nucleotide sequence ID" value="NZ_CP045695.1"/>
</dbReference>
<dbReference type="InterPro" id="IPR048447">
    <property type="entry name" value="DUF1980_C"/>
</dbReference>